<evidence type="ECO:0000313" key="3">
    <source>
        <dbReference type="EMBL" id="CAB4176735.1"/>
    </source>
</evidence>
<sequence>MTTKNLKAPLDILERALATYVQTFAGLLVAANIGMEELSDLSLVKTCAVSALPAALSVLKSLSAVSLPFGDKSASLVQVGYEKIRRVIQEVPVEVFVERPKKPAAKTTAPVKKKAAAHPSEVKPKKKAK</sequence>
<organism evidence="3">
    <name type="scientific">uncultured Caudovirales phage</name>
    <dbReference type="NCBI Taxonomy" id="2100421"/>
    <lineage>
        <taxon>Viruses</taxon>
        <taxon>Duplodnaviria</taxon>
        <taxon>Heunggongvirae</taxon>
        <taxon>Uroviricota</taxon>
        <taxon>Caudoviricetes</taxon>
        <taxon>Peduoviridae</taxon>
        <taxon>Maltschvirus</taxon>
        <taxon>Maltschvirus maltsch</taxon>
    </lineage>
</organism>
<evidence type="ECO:0000313" key="6">
    <source>
        <dbReference type="EMBL" id="CAB5220494.1"/>
    </source>
</evidence>
<evidence type="ECO:0000256" key="1">
    <source>
        <dbReference type="SAM" id="MobiDB-lite"/>
    </source>
</evidence>
<evidence type="ECO:0000313" key="5">
    <source>
        <dbReference type="EMBL" id="CAB4223174.1"/>
    </source>
</evidence>
<dbReference type="EMBL" id="LR798290">
    <property type="protein sequence ID" value="CAB5220494.1"/>
    <property type="molecule type" value="Genomic_DNA"/>
</dbReference>
<reference evidence="3" key="1">
    <citation type="submission" date="2020-05" db="EMBL/GenBank/DDBJ databases">
        <authorList>
            <person name="Chiriac C."/>
            <person name="Salcher M."/>
            <person name="Ghai R."/>
            <person name="Kavagutti S V."/>
        </authorList>
    </citation>
    <scope>NUCLEOTIDE SEQUENCE</scope>
</reference>
<accession>A0A6J5Q5Z7</accession>
<feature type="region of interest" description="Disordered" evidence="1">
    <location>
        <begin position="103"/>
        <end position="129"/>
    </location>
</feature>
<dbReference type="EMBL" id="LR796453">
    <property type="protein sequence ID" value="CAB4145418.1"/>
    <property type="molecule type" value="Genomic_DNA"/>
</dbReference>
<proteinExistence type="predicted"/>
<evidence type="ECO:0000313" key="4">
    <source>
        <dbReference type="EMBL" id="CAB4191391.1"/>
    </source>
</evidence>
<protein>
    <submittedName>
        <fullName evidence="3">Holin, r1t-type</fullName>
    </submittedName>
</protein>
<gene>
    <name evidence="4" type="ORF">UFOVP1219_44</name>
    <name evidence="5" type="ORF">UFOVP1671_19</name>
    <name evidence="6" type="ORF">UFOVP358_14</name>
    <name evidence="2" type="ORF">UFOVP476_16</name>
    <name evidence="3" type="ORF">UFOVP986_59</name>
</gene>
<dbReference type="EMBL" id="LR797535">
    <property type="protein sequence ID" value="CAB4223174.1"/>
    <property type="molecule type" value="Genomic_DNA"/>
</dbReference>
<name>A0A6J5Q5Z7_9CAUD</name>
<dbReference type="EMBL" id="LR796931">
    <property type="protein sequence ID" value="CAB4176735.1"/>
    <property type="molecule type" value="Genomic_DNA"/>
</dbReference>
<evidence type="ECO:0000313" key="2">
    <source>
        <dbReference type="EMBL" id="CAB4145418.1"/>
    </source>
</evidence>
<dbReference type="EMBL" id="LR797169">
    <property type="protein sequence ID" value="CAB4191391.1"/>
    <property type="molecule type" value="Genomic_DNA"/>
</dbReference>